<dbReference type="OrthoDB" id="6132182at2759"/>
<proteinExistence type="predicted"/>
<feature type="region of interest" description="Disordered" evidence="3">
    <location>
        <begin position="153"/>
        <end position="202"/>
    </location>
</feature>
<dbReference type="InterPro" id="IPR008922">
    <property type="entry name" value="Di-copper_centre_dom_sf"/>
</dbReference>
<keyword evidence="7" id="KW-1185">Reference proteome</keyword>
<feature type="domain" description="Tyrosinase copper-binding" evidence="5">
    <location>
        <begin position="548"/>
        <end position="559"/>
    </location>
</feature>
<feature type="chain" id="PRO_5018331664" description="Tyrosinase copper-binding domain-containing protein" evidence="4">
    <location>
        <begin position="20"/>
        <end position="695"/>
    </location>
</feature>
<dbReference type="PRINTS" id="PR00092">
    <property type="entry name" value="TYROSINASE"/>
</dbReference>
<evidence type="ECO:0000256" key="3">
    <source>
        <dbReference type="SAM" id="MobiDB-lite"/>
    </source>
</evidence>
<dbReference type="SUPFAM" id="SSF48056">
    <property type="entry name" value="Di-copper centre-containing domain"/>
    <property type="match status" value="1"/>
</dbReference>
<keyword evidence="4" id="KW-0732">Signal</keyword>
<keyword evidence="2" id="KW-0186">Copper</keyword>
<dbReference type="PANTHER" id="PTHR11474:SF126">
    <property type="entry name" value="TYROSINASE-LIKE PROTEIN TYR-1-RELATED"/>
    <property type="match status" value="1"/>
</dbReference>
<dbReference type="PANTHER" id="PTHR11474">
    <property type="entry name" value="TYROSINASE FAMILY MEMBER"/>
    <property type="match status" value="1"/>
</dbReference>
<organism evidence="6 7">
    <name type="scientific">Litomosoides sigmodontis</name>
    <name type="common">Filarial nematode worm</name>
    <dbReference type="NCBI Taxonomy" id="42156"/>
    <lineage>
        <taxon>Eukaryota</taxon>
        <taxon>Metazoa</taxon>
        <taxon>Ecdysozoa</taxon>
        <taxon>Nematoda</taxon>
        <taxon>Chromadorea</taxon>
        <taxon>Rhabditida</taxon>
        <taxon>Spirurina</taxon>
        <taxon>Spiruromorpha</taxon>
        <taxon>Filarioidea</taxon>
        <taxon>Onchocercidae</taxon>
        <taxon>Litomosoides</taxon>
    </lineage>
</organism>
<evidence type="ECO:0000256" key="1">
    <source>
        <dbReference type="ARBA" id="ARBA00022723"/>
    </source>
</evidence>
<feature type="compositionally biased region" description="Low complexity" evidence="3">
    <location>
        <begin position="171"/>
        <end position="183"/>
    </location>
</feature>
<evidence type="ECO:0000256" key="2">
    <source>
        <dbReference type="ARBA" id="ARBA00023008"/>
    </source>
</evidence>
<protein>
    <recommendedName>
        <fullName evidence="5">Tyrosinase copper-binding domain-containing protein</fullName>
    </recommendedName>
</protein>
<dbReference type="Proteomes" id="UP000277928">
    <property type="component" value="Unassembled WGS sequence"/>
</dbReference>
<dbReference type="STRING" id="42156.A0A3P6S9E3"/>
<feature type="compositionally biased region" description="Polar residues" evidence="3">
    <location>
        <begin position="234"/>
        <end position="246"/>
    </location>
</feature>
<accession>A0A3P6S9E3</accession>
<dbReference type="Gene3D" id="1.10.1280.10">
    <property type="entry name" value="Di-copper center containing domain from catechol oxidase"/>
    <property type="match status" value="1"/>
</dbReference>
<evidence type="ECO:0000313" key="7">
    <source>
        <dbReference type="Proteomes" id="UP000277928"/>
    </source>
</evidence>
<feature type="signal peptide" evidence="4">
    <location>
        <begin position="1"/>
        <end position="19"/>
    </location>
</feature>
<keyword evidence="1" id="KW-0479">Metal-binding</keyword>
<evidence type="ECO:0000259" key="5">
    <source>
        <dbReference type="PROSITE" id="PS00498"/>
    </source>
</evidence>
<gene>
    <name evidence="6" type="ORF">NLS_LOCUS453</name>
</gene>
<sequence length="695" mass="78407">MHIPLLITLFILLQYSTGAQHNIRLALCDRAPNLTLQIVCSQLKKWDTIVRKHRSTSLNGASSSQRVWSASRSRWSSASQGWTTWSSWFSSHSMLSEGAQYPSRTRTRDKSKLAAAVPSGLKSNLMADTYNSKEPKEMTLEIQYEISTLPRQTRPICAGTGQVNNVRSHPTRSTSSSSLSSSRAPNQRQQVLNSKSAVQGPPLAATLKKDLYTIEQDTVGPPGQQRAVRKKFPSPSTNPSMQASRSRMSDRSIHAPTIPIAAHGSRQLKRNQANATPPPLLTLTGDQRMQALTCMDLNCLCPFFNGSLRKSECFLSNGKKLTLAIRKEYRQLSGEERERLHNAFDQLKRSGDYDKITRWHSNPELSGGAHSGPAFLPWHREYIKRLEIALRLVDPDVSLPYWDSTLENAIPESTDTILFSKDLMGENDKDGTIINGFISHWTTPEGRHIRRLPKKEGRPLNENDIQAVMQHSDVIGVLAYTAPQSVIFLISSNFTQTILMTAITDLLTVVKKQGCKYPTDWTSLEYTHANALVWIGGDMFNQTSSANDPLFFLHHAFVDSIWEHWRQHRQSREARSRSYPPDLPECSSENHFVQNLMRPFEPLRNIDGISNDYNERLYRYAPRPACHGSQERQCGSEFLFCDLSHGYARCSTKIRSGGNCDNYTHHENPCYNGFCLSGRCAGSTSVLQKQDEMLY</sequence>
<name>A0A3P6S9E3_LITSI</name>
<dbReference type="GO" id="GO:0046872">
    <property type="term" value="F:metal ion binding"/>
    <property type="evidence" value="ECO:0007669"/>
    <property type="project" value="UniProtKB-KW"/>
</dbReference>
<dbReference type="GO" id="GO:0016491">
    <property type="term" value="F:oxidoreductase activity"/>
    <property type="evidence" value="ECO:0007669"/>
    <property type="project" value="InterPro"/>
</dbReference>
<dbReference type="InterPro" id="IPR002227">
    <property type="entry name" value="Tyrosinase_Cu-bd"/>
</dbReference>
<dbReference type="PROSITE" id="PS00498">
    <property type="entry name" value="TYROSINASE_2"/>
    <property type="match status" value="1"/>
</dbReference>
<evidence type="ECO:0000313" key="6">
    <source>
        <dbReference type="EMBL" id="VDK68509.1"/>
    </source>
</evidence>
<dbReference type="OMA" id="HANALVW"/>
<dbReference type="AlphaFoldDB" id="A0A3P6S9E3"/>
<dbReference type="Pfam" id="PF00264">
    <property type="entry name" value="Tyrosinase"/>
    <property type="match status" value="1"/>
</dbReference>
<dbReference type="EMBL" id="UYRX01000011">
    <property type="protein sequence ID" value="VDK68509.1"/>
    <property type="molecule type" value="Genomic_DNA"/>
</dbReference>
<dbReference type="InterPro" id="IPR050316">
    <property type="entry name" value="Tyrosinase/Hemocyanin"/>
</dbReference>
<evidence type="ECO:0000256" key="4">
    <source>
        <dbReference type="SAM" id="SignalP"/>
    </source>
</evidence>
<reference evidence="6 7" key="1">
    <citation type="submission" date="2018-08" db="EMBL/GenBank/DDBJ databases">
        <authorList>
            <person name="Laetsch R D."/>
            <person name="Stevens L."/>
            <person name="Kumar S."/>
            <person name="Blaxter L. M."/>
        </authorList>
    </citation>
    <scope>NUCLEOTIDE SEQUENCE [LARGE SCALE GENOMIC DNA]</scope>
</reference>
<feature type="region of interest" description="Disordered" evidence="3">
    <location>
        <begin position="217"/>
        <end position="251"/>
    </location>
</feature>
<feature type="compositionally biased region" description="Polar residues" evidence="3">
    <location>
        <begin position="184"/>
        <end position="197"/>
    </location>
</feature>